<dbReference type="Gene3D" id="3.40.50.1820">
    <property type="entry name" value="alpha/beta hydrolase"/>
    <property type="match status" value="2"/>
</dbReference>
<feature type="signal peptide" evidence="2">
    <location>
        <begin position="1"/>
        <end position="22"/>
    </location>
</feature>
<evidence type="ECO:0000313" key="5">
    <source>
        <dbReference type="Proteomes" id="UP000075714"/>
    </source>
</evidence>
<dbReference type="OrthoDB" id="2498029at2759"/>
<evidence type="ECO:0000259" key="3">
    <source>
        <dbReference type="Pfam" id="PF12146"/>
    </source>
</evidence>
<dbReference type="InterPro" id="IPR029058">
    <property type="entry name" value="AB_hydrolase_fold"/>
</dbReference>
<sequence length="424" mass="43736">MAFLGRFASAAAIATALLAALAAVPYDKELSYGFVRDPSPTPGSAPIVAEDGLPYTRRTLFFTSQGTACEAWLYTPTAATAAATAAGGGRRWPPFPVVIMAHGLGGQKDLGLHRFADAFAAAGMAAFVFDYRTFGGSDGEPRHWVSPRRHLQDYAAALAFVKSGALGPQYDVNKVALWGTSYAGGHVLVTAAEAEPGSVAAVVSMVPHLDGVEASRNSVRRRSVLPSLRLLIAGMHDALRAAAARALRSAGLLYNDAPAADGFGANLNATAGGAAAATADGAAVNGGPASQRASGPLAALAPRLSHMLAPYVAPAYVKTIGTAGQLTVMQGGWQPRILARFTLETSSYSPIASVPSIAAPVLFVAAAEDVLCPVGLVRRAAGLVPGGNASVVELSCTHFDAYRGEHFQAAAAAMVRFLEQRLLR</sequence>
<evidence type="ECO:0000313" key="4">
    <source>
        <dbReference type="EMBL" id="KXZ52755.1"/>
    </source>
</evidence>
<keyword evidence="2" id="KW-0732">Signal</keyword>
<dbReference type="SUPFAM" id="SSF53474">
    <property type="entry name" value="alpha/beta-Hydrolases"/>
    <property type="match status" value="1"/>
</dbReference>
<protein>
    <recommendedName>
        <fullName evidence="3">Serine aminopeptidase S33 domain-containing protein</fullName>
    </recommendedName>
</protein>
<dbReference type="AlphaFoldDB" id="A0A150GSC7"/>
<dbReference type="Proteomes" id="UP000075714">
    <property type="component" value="Unassembled WGS sequence"/>
</dbReference>
<name>A0A150GSC7_GONPE</name>
<feature type="domain" description="Serine aminopeptidase S33" evidence="3">
    <location>
        <begin position="96"/>
        <end position="213"/>
    </location>
</feature>
<dbReference type="GO" id="GO:0016788">
    <property type="term" value="F:hydrolase activity, acting on ester bonds"/>
    <property type="evidence" value="ECO:0007669"/>
    <property type="project" value="UniProtKB-ARBA"/>
</dbReference>
<keyword evidence="5" id="KW-1185">Reference proteome</keyword>
<comment type="caution">
    <text evidence="4">The sequence shown here is derived from an EMBL/GenBank/DDBJ whole genome shotgun (WGS) entry which is preliminary data.</text>
</comment>
<dbReference type="PANTHER" id="PTHR22946">
    <property type="entry name" value="DIENELACTONE HYDROLASE DOMAIN-CONTAINING PROTEIN-RELATED"/>
    <property type="match status" value="1"/>
</dbReference>
<dbReference type="InterPro" id="IPR050261">
    <property type="entry name" value="FrsA_esterase"/>
</dbReference>
<dbReference type="PANTHER" id="PTHR22946:SF9">
    <property type="entry name" value="POLYKETIDE TRANSFERASE AF380"/>
    <property type="match status" value="1"/>
</dbReference>
<evidence type="ECO:0000256" key="1">
    <source>
        <dbReference type="ARBA" id="ARBA00022801"/>
    </source>
</evidence>
<proteinExistence type="predicted"/>
<feature type="chain" id="PRO_5007562282" description="Serine aminopeptidase S33 domain-containing protein" evidence="2">
    <location>
        <begin position="23"/>
        <end position="424"/>
    </location>
</feature>
<dbReference type="EMBL" id="LSYV01000009">
    <property type="protein sequence ID" value="KXZ52755.1"/>
    <property type="molecule type" value="Genomic_DNA"/>
</dbReference>
<reference evidence="5" key="1">
    <citation type="journal article" date="2016" name="Nat. Commun.">
        <title>The Gonium pectorale genome demonstrates co-option of cell cycle regulation during the evolution of multicellularity.</title>
        <authorList>
            <person name="Hanschen E.R."/>
            <person name="Marriage T.N."/>
            <person name="Ferris P.J."/>
            <person name="Hamaji T."/>
            <person name="Toyoda A."/>
            <person name="Fujiyama A."/>
            <person name="Neme R."/>
            <person name="Noguchi H."/>
            <person name="Minakuchi Y."/>
            <person name="Suzuki M."/>
            <person name="Kawai-Toyooka H."/>
            <person name="Smith D.R."/>
            <person name="Sparks H."/>
            <person name="Anderson J."/>
            <person name="Bakaric R."/>
            <person name="Luria V."/>
            <person name="Karger A."/>
            <person name="Kirschner M.W."/>
            <person name="Durand P.M."/>
            <person name="Michod R.E."/>
            <person name="Nozaki H."/>
            <person name="Olson B.J."/>
        </authorList>
    </citation>
    <scope>NUCLEOTIDE SEQUENCE [LARGE SCALE GENOMIC DNA]</scope>
    <source>
        <strain evidence="5">NIES-2863</strain>
    </source>
</reference>
<gene>
    <name evidence="4" type="ORF">GPECTOR_8g146</name>
</gene>
<dbReference type="Pfam" id="PF12146">
    <property type="entry name" value="Hydrolase_4"/>
    <property type="match status" value="1"/>
</dbReference>
<evidence type="ECO:0000256" key="2">
    <source>
        <dbReference type="SAM" id="SignalP"/>
    </source>
</evidence>
<keyword evidence="1" id="KW-0378">Hydrolase</keyword>
<dbReference type="InterPro" id="IPR022742">
    <property type="entry name" value="Hydrolase_4"/>
</dbReference>
<dbReference type="STRING" id="33097.A0A150GSC7"/>
<accession>A0A150GSC7</accession>
<organism evidence="4 5">
    <name type="scientific">Gonium pectorale</name>
    <name type="common">Green alga</name>
    <dbReference type="NCBI Taxonomy" id="33097"/>
    <lineage>
        <taxon>Eukaryota</taxon>
        <taxon>Viridiplantae</taxon>
        <taxon>Chlorophyta</taxon>
        <taxon>core chlorophytes</taxon>
        <taxon>Chlorophyceae</taxon>
        <taxon>CS clade</taxon>
        <taxon>Chlamydomonadales</taxon>
        <taxon>Volvocaceae</taxon>
        <taxon>Gonium</taxon>
    </lineage>
</organism>